<accession>A0A6A6GWF4</accession>
<keyword evidence="3" id="KW-1185">Reference proteome</keyword>
<feature type="domain" description="Methyltransferase type 11" evidence="1">
    <location>
        <begin position="51"/>
        <end position="150"/>
    </location>
</feature>
<evidence type="ECO:0000313" key="3">
    <source>
        <dbReference type="Proteomes" id="UP000800092"/>
    </source>
</evidence>
<gene>
    <name evidence="2" type="ORF">EV356DRAFT_509414</name>
</gene>
<dbReference type="EMBL" id="ML991847">
    <property type="protein sequence ID" value="KAF2230116.1"/>
    <property type="molecule type" value="Genomic_DNA"/>
</dbReference>
<dbReference type="Gene3D" id="3.40.50.150">
    <property type="entry name" value="Vaccinia Virus protein VP39"/>
    <property type="match status" value="1"/>
</dbReference>
<dbReference type="GO" id="GO:0032259">
    <property type="term" value="P:methylation"/>
    <property type="evidence" value="ECO:0007669"/>
    <property type="project" value="UniProtKB-KW"/>
</dbReference>
<dbReference type="OrthoDB" id="10027013at2759"/>
<keyword evidence="2" id="KW-0489">Methyltransferase</keyword>
<dbReference type="InterPro" id="IPR051052">
    <property type="entry name" value="Diverse_substrate_MTase"/>
</dbReference>
<dbReference type="PANTHER" id="PTHR44942">
    <property type="entry name" value="METHYLTRANSF_11 DOMAIN-CONTAINING PROTEIN"/>
    <property type="match status" value="1"/>
</dbReference>
<name>A0A6A6GWF4_VIRVR</name>
<organism evidence="2 3">
    <name type="scientific">Viridothelium virens</name>
    <name type="common">Speckled blister lichen</name>
    <name type="synonym">Trypethelium virens</name>
    <dbReference type="NCBI Taxonomy" id="1048519"/>
    <lineage>
        <taxon>Eukaryota</taxon>
        <taxon>Fungi</taxon>
        <taxon>Dikarya</taxon>
        <taxon>Ascomycota</taxon>
        <taxon>Pezizomycotina</taxon>
        <taxon>Dothideomycetes</taxon>
        <taxon>Dothideomycetes incertae sedis</taxon>
        <taxon>Trypetheliales</taxon>
        <taxon>Trypetheliaceae</taxon>
        <taxon>Viridothelium</taxon>
    </lineage>
</organism>
<dbReference type="InterPro" id="IPR029063">
    <property type="entry name" value="SAM-dependent_MTases_sf"/>
</dbReference>
<dbReference type="GO" id="GO:0008757">
    <property type="term" value="F:S-adenosylmethionine-dependent methyltransferase activity"/>
    <property type="evidence" value="ECO:0007669"/>
    <property type="project" value="InterPro"/>
</dbReference>
<dbReference type="SUPFAM" id="SSF53335">
    <property type="entry name" value="S-adenosyl-L-methionine-dependent methyltransferases"/>
    <property type="match status" value="1"/>
</dbReference>
<sequence>MSVHQRDPTFSTFTSEQAKHYANSRPSYPTELFQCVFDHHAANGGSFKKLLDVGCGPGKATRDMLPMFEEVIGIDAGPEMIKTARELGGTTKSGKEVQYEVSRAEEIDKIAGLQEETVDMITGATCAHWIDMSEFWPAAAKVLKPGGTVALWARAPMHCR</sequence>
<keyword evidence="2" id="KW-0808">Transferase</keyword>
<dbReference type="Pfam" id="PF08241">
    <property type="entry name" value="Methyltransf_11"/>
    <property type="match status" value="1"/>
</dbReference>
<evidence type="ECO:0000259" key="1">
    <source>
        <dbReference type="Pfam" id="PF08241"/>
    </source>
</evidence>
<proteinExistence type="predicted"/>
<evidence type="ECO:0000313" key="2">
    <source>
        <dbReference type="EMBL" id="KAF2230116.1"/>
    </source>
</evidence>
<dbReference type="PANTHER" id="PTHR44942:SF10">
    <property type="entry name" value="METHYLTRANSFERASE TYPE 11 DOMAIN-CONTAINING PROTEIN"/>
    <property type="match status" value="1"/>
</dbReference>
<protein>
    <submittedName>
        <fullName evidence="2">S-adenosyl-L-methionine-dependent methyltransferase</fullName>
    </submittedName>
</protein>
<dbReference type="AlphaFoldDB" id="A0A6A6GWF4"/>
<dbReference type="CDD" id="cd02440">
    <property type="entry name" value="AdoMet_MTases"/>
    <property type="match status" value="1"/>
</dbReference>
<feature type="non-terminal residue" evidence="2">
    <location>
        <position position="160"/>
    </location>
</feature>
<dbReference type="Proteomes" id="UP000800092">
    <property type="component" value="Unassembled WGS sequence"/>
</dbReference>
<reference evidence="2" key="1">
    <citation type="journal article" date="2020" name="Stud. Mycol.">
        <title>101 Dothideomycetes genomes: a test case for predicting lifestyles and emergence of pathogens.</title>
        <authorList>
            <person name="Haridas S."/>
            <person name="Albert R."/>
            <person name="Binder M."/>
            <person name="Bloem J."/>
            <person name="Labutti K."/>
            <person name="Salamov A."/>
            <person name="Andreopoulos B."/>
            <person name="Baker S."/>
            <person name="Barry K."/>
            <person name="Bills G."/>
            <person name="Bluhm B."/>
            <person name="Cannon C."/>
            <person name="Castanera R."/>
            <person name="Culley D."/>
            <person name="Daum C."/>
            <person name="Ezra D."/>
            <person name="Gonzalez J."/>
            <person name="Henrissat B."/>
            <person name="Kuo A."/>
            <person name="Liang C."/>
            <person name="Lipzen A."/>
            <person name="Lutzoni F."/>
            <person name="Magnuson J."/>
            <person name="Mondo S."/>
            <person name="Nolan M."/>
            <person name="Ohm R."/>
            <person name="Pangilinan J."/>
            <person name="Park H.-J."/>
            <person name="Ramirez L."/>
            <person name="Alfaro M."/>
            <person name="Sun H."/>
            <person name="Tritt A."/>
            <person name="Yoshinaga Y."/>
            <person name="Zwiers L.-H."/>
            <person name="Turgeon B."/>
            <person name="Goodwin S."/>
            <person name="Spatafora J."/>
            <person name="Crous P."/>
            <person name="Grigoriev I."/>
        </authorList>
    </citation>
    <scope>NUCLEOTIDE SEQUENCE</scope>
    <source>
        <strain evidence="2">Tuck. ex Michener</strain>
    </source>
</reference>
<dbReference type="InterPro" id="IPR013216">
    <property type="entry name" value="Methyltransf_11"/>
</dbReference>